<accession>A0ACB6SG66</accession>
<protein>
    <submittedName>
        <fullName evidence="1">Uncharacterized protein</fullName>
    </submittedName>
</protein>
<comment type="caution">
    <text evidence="1">The sequence shown here is derived from an EMBL/GenBank/DDBJ whole genome shotgun (WGS) entry which is preliminary data.</text>
</comment>
<reference evidence="1" key="1">
    <citation type="journal article" date="2020" name="Stud. Mycol.">
        <title>101 Dothideomycetes genomes: a test case for predicting lifestyles and emergence of pathogens.</title>
        <authorList>
            <person name="Haridas S."/>
            <person name="Albert R."/>
            <person name="Binder M."/>
            <person name="Bloem J."/>
            <person name="Labutti K."/>
            <person name="Salamov A."/>
            <person name="Andreopoulos B."/>
            <person name="Baker S."/>
            <person name="Barry K."/>
            <person name="Bills G."/>
            <person name="Bluhm B."/>
            <person name="Cannon C."/>
            <person name="Castanera R."/>
            <person name="Culley D."/>
            <person name="Daum C."/>
            <person name="Ezra D."/>
            <person name="Gonzalez J."/>
            <person name="Henrissat B."/>
            <person name="Kuo A."/>
            <person name="Liang C."/>
            <person name="Lipzen A."/>
            <person name="Lutzoni F."/>
            <person name="Magnuson J."/>
            <person name="Mondo S."/>
            <person name="Nolan M."/>
            <person name="Ohm R."/>
            <person name="Pangilinan J."/>
            <person name="Park H.-J."/>
            <person name="Ramirez L."/>
            <person name="Alfaro M."/>
            <person name="Sun H."/>
            <person name="Tritt A."/>
            <person name="Yoshinaga Y."/>
            <person name="Zwiers L.-H."/>
            <person name="Turgeon B."/>
            <person name="Goodwin S."/>
            <person name="Spatafora J."/>
            <person name="Crous P."/>
            <person name="Grigoriev I."/>
        </authorList>
    </citation>
    <scope>NUCLEOTIDE SEQUENCE</scope>
    <source>
        <strain evidence="1">CBS 525.71</strain>
    </source>
</reference>
<organism evidence="1 2">
    <name type="scientific">Macroventuria anomochaeta</name>
    <dbReference type="NCBI Taxonomy" id="301207"/>
    <lineage>
        <taxon>Eukaryota</taxon>
        <taxon>Fungi</taxon>
        <taxon>Dikarya</taxon>
        <taxon>Ascomycota</taxon>
        <taxon>Pezizomycotina</taxon>
        <taxon>Dothideomycetes</taxon>
        <taxon>Pleosporomycetidae</taxon>
        <taxon>Pleosporales</taxon>
        <taxon>Pleosporineae</taxon>
        <taxon>Didymellaceae</taxon>
        <taxon>Macroventuria</taxon>
    </lineage>
</organism>
<evidence type="ECO:0000313" key="1">
    <source>
        <dbReference type="EMBL" id="KAF2633275.1"/>
    </source>
</evidence>
<evidence type="ECO:0000313" key="2">
    <source>
        <dbReference type="Proteomes" id="UP000799754"/>
    </source>
</evidence>
<keyword evidence="2" id="KW-1185">Reference proteome</keyword>
<dbReference type="EMBL" id="MU006701">
    <property type="protein sequence ID" value="KAF2633275.1"/>
    <property type="molecule type" value="Genomic_DNA"/>
</dbReference>
<gene>
    <name evidence="1" type="ORF">BU25DRAFT_416519</name>
</gene>
<name>A0ACB6SG66_9PLEO</name>
<sequence length="132" mass="15072">MARTLRREDYTVGWVCALPLELAAAQEMLNEEHPDLERDLDDNDENLYAGLDGRPQRRHPSVATQMRATFKKIRFRLMVGIGDGVPSAEADVRLGDVVISQPHQRRLGAEDTRNACEMEAQSTLLYNRMQKY</sequence>
<proteinExistence type="predicted"/>
<dbReference type="Proteomes" id="UP000799754">
    <property type="component" value="Unassembled WGS sequence"/>
</dbReference>